<accession>A0ABR2EMZ8</accession>
<name>A0ABR2EMZ8_9ROSI</name>
<keyword evidence="3" id="KW-1185">Reference proteome</keyword>
<evidence type="ECO:0000256" key="1">
    <source>
        <dbReference type="SAM" id="MobiDB-lite"/>
    </source>
</evidence>
<dbReference type="SUPFAM" id="SSF51649">
    <property type="entry name" value="RuBisCo, C-terminal domain"/>
    <property type="match status" value="1"/>
</dbReference>
<reference evidence="2 3" key="1">
    <citation type="journal article" date="2024" name="G3 (Bethesda)">
        <title>Genome assembly of Hibiscus sabdariffa L. provides insights into metabolisms of medicinal natural products.</title>
        <authorList>
            <person name="Kim T."/>
        </authorList>
    </citation>
    <scope>NUCLEOTIDE SEQUENCE [LARGE SCALE GENOMIC DNA]</scope>
    <source>
        <strain evidence="2">TK-2024</strain>
        <tissue evidence="2">Old leaves</tissue>
    </source>
</reference>
<dbReference type="InterPro" id="IPR036376">
    <property type="entry name" value="RuBisCO_lsu_C_sf"/>
</dbReference>
<dbReference type="Gene3D" id="3.20.20.110">
    <property type="entry name" value="Ribulose bisphosphate carboxylase, large subunit, C-terminal domain"/>
    <property type="match status" value="1"/>
</dbReference>
<organism evidence="2 3">
    <name type="scientific">Hibiscus sabdariffa</name>
    <name type="common">roselle</name>
    <dbReference type="NCBI Taxonomy" id="183260"/>
    <lineage>
        <taxon>Eukaryota</taxon>
        <taxon>Viridiplantae</taxon>
        <taxon>Streptophyta</taxon>
        <taxon>Embryophyta</taxon>
        <taxon>Tracheophyta</taxon>
        <taxon>Spermatophyta</taxon>
        <taxon>Magnoliopsida</taxon>
        <taxon>eudicotyledons</taxon>
        <taxon>Gunneridae</taxon>
        <taxon>Pentapetalae</taxon>
        <taxon>rosids</taxon>
        <taxon>malvids</taxon>
        <taxon>Malvales</taxon>
        <taxon>Malvaceae</taxon>
        <taxon>Malvoideae</taxon>
        <taxon>Hibiscus</taxon>
    </lineage>
</organism>
<evidence type="ECO:0000313" key="2">
    <source>
        <dbReference type="EMBL" id="KAK8563380.1"/>
    </source>
</evidence>
<evidence type="ECO:0000313" key="3">
    <source>
        <dbReference type="Proteomes" id="UP001472677"/>
    </source>
</evidence>
<gene>
    <name evidence="2" type="ORF">V6N12_035528</name>
</gene>
<dbReference type="PANTHER" id="PTHR42704">
    <property type="entry name" value="RIBULOSE BISPHOSPHATE CARBOXYLASE"/>
    <property type="match status" value="1"/>
</dbReference>
<sequence length="179" mass="20054">MNGGEVCEMKVMNHTNRVALEACVQARNEGRDLAAQGNEIIREASKWSPELAAACEGAPTPPCPALYLTLRRKRGYEAWETMERGVRLQREMLKTFNEMHPPRPGRYGVVAAAAIRKQAAKPSKRTKRRLTERRKPSTGRRSCFSQDFSLLMSAFSLLISPGVVTKNLPRLTERPATDT</sequence>
<protein>
    <submittedName>
        <fullName evidence="2">Uncharacterized protein</fullName>
    </submittedName>
</protein>
<feature type="compositionally biased region" description="Basic residues" evidence="1">
    <location>
        <begin position="118"/>
        <end position="138"/>
    </location>
</feature>
<dbReference type="EMBL" id="JBBPBM010000011">
    <property type="protein sequence ID" value="KAK8563380.1"/>
    <property type="molecule type" value="Genomic_DNA"/>
</dbReference>
<dbReference type="PANTHER" id="PTHR42704:SF16">
    <property type="entry name" value="RIBULOSE BISPHOSPHATE CARBOXYLASE LARGE CHAIN"/>
    <property type="match status" value="1"/>
</dbReference>
<dbReference type="InterPro" id="IPR033966">
    <property type="entry name" value="RuBisCO"/>
</dbReference>
<feature type="region of interest" description="Disordered" evidence="1">
    <location>
        <begin position="118"/>
        <end position="142"/>
    </location>
</feature>
<dbReference type="Proteomes" id="UP001472677">
    <property type="component" value="Unassembled WGS sequence"/>
</dbReference>
<proteinExistence type="predicted"/>
<comment type="caution">
    <text evidence="2">The sequence shown here is derived from an EMBL/GenBank/DDBJ whole genome shotgun (WGS) entry which is preliminary data.</text>
</comment>